<accession>A0A3A3G3D5</accession>
<dbReference type="EMBL" id="QYUQ01000002">
    <property type="protein sequence ID" value="RJG01002.1"/>
    <property type="molecule type" value="Genomic_DNA"/>
</dbReference>
<sequence length="201" mass="22415">MNIVFIHGHRATAHSFNYLSRSLRGHAHIFLEYDSAKGFYANHHDMLQRLERVDDIFFVAHSLGGIHALHLTDKLQSRILGAVTISTPYGGSEAAAVLSYMMPFNRVLQDIHPRAAPIVKSERFALPGVWTNIVSVIGHSPLMLAANDGVVTLASMRKRDDIRLIEVASNHYEVLMHEATVAAIQSSIREIEHGRFQRVGS</sequence>
<comment type="caution">
    <text evidence="1">The sequence shown here is derived from an EMBL/GenBank/DDBJ whole genome shotgun (WGS) entry which is preliminary data.</text>
</comment>
<gene>
    <name evidence="1" type="ORF">D3878_04875</name>
</gene>
<dbReference type="Gene3D" id="3.40.50.1820">
    <property type="entry name" value="alpha/beta hydrolase"/>
    <property type="match status" value="1"/>
</dbReference>
<evidence type="ECO:0000313" key="1">
    <source>
        <dbReference type="EMBL" id="RJG01002.1"/>
    </source>
</evidence>
<dbReference type="AlphaFoldDB" id="A0A3A3G3D5"/>
<dbReference type="InterPro" id="IPR029058">
    <property type="entry name" value="AB_hydrolase_fold"/>
</dbReference>
<dbReference type="Proteomes" id="UP000266327">
    <property type="component" value="Unassembled WGS sequence"/>
</dbReference>
<reference evidence="2" key="1">
    <citation type="submission" date="2018-09" db="EMBL/GenBank/DDBJ databases">
        <authorList>
            <person name="Zhu H."/>
        </authorList>
    </citation>
    <scope>NUCLEOTIDE SEQUENCE [LARGE SCALE GENOMIC DNA]</scope>
    <source>
        <strain evidence="2">K1S02-23</strain>
    </source>
</reference>
<protein>
    <submittedName>
        <fullName evidence="1">Alpha/beta hydrolase</fullName>
    </submittedName>
</protein>
<keyword evidence="2" id="KW-1185">Reference proteome</keyword>
<evidence type="ECO:0000313" key="2">
    <source>
        <dbReference type="Proteomes" id="UP000266327"/>
    </source>
</evidence>
<dbReference type="GO" id="GO:0016787">
    <property type="term" value="F:hydrolase activity"/>
    <property type="evidence" value="ECO:0007669"/>
    <property type="project" value="UniProtKB-KW"/>
</dbReference>
<name>A0A3A3G3D5_9BURK</name>
<proteinExistence type="predicted"/>
<dbReference type="SUPFAM" id="SSF53474">
    <property type="entry name" value="alpha/beta-Hydrolases"/>
    <property type="match status" value="1"/>
</dbReference>
<organism evidence="1 2">
    <name type="scientific">Noviherbaspirillum sedimenti</name>
    <dbReference type="NCBI Taxonomy" id="2320865"/>
    <lineage>
        <taxon>Bacteria</taxon>
        <taxon>Pseudomonadati</taxon>
        <taxon>Pseudomonadota</taxon>
        <taxon>Betaproteobacteria</taxon>
        <taxon>Burkholderiales</taxon>
        <taxon>Oxalobacteraceae</taxon>
        <taxon>Noviherbaspirillum</taxon>
    </lineage>
</organism>
<keyword evidence="1" id="KW-0378">Hydrolase</keyword>